<evidence type="ECO:0000259" key="1">
    <source>
        <dbReference type="PROSITE" id="PS50043"/>
    </source>
</evidence>
<organism evidence="2 3">
    <name type="scientific">Meiothermus hypogaeus NBRC 106114</name>
    <dbReference type="NCBI Taxonomy" id="1227553"/>
    <lineage>
        <taxon>Bacteria</taxon>
        <taxon>Thermotogati</taxon>
        <taxon>Deinococcota</taxon>
        <taxon>Deinococci</taxon>
        <taxon>Thermales</taxon>
        <taxon>Thermaceae</taxon>
        <taxon>Meiothermus</taxon>
    </lineage>
</organism>
<dbReference type="Pfam" id="PF00931">
    <property type="entry name" value="NB-ARC"/>
    <property type="match status" value="1"/>
</dbReference>
<dbReference type="InterPro" id="IPR019734">
    <property type="entry name" value="TPR_rpt"/>
</dbReference>
<dbReference type="CDD" id="cd06170">
    <property type="entry name" value="LuxR_C_like"/>
    <property type="match status" value="1"/>
</dbReference>
<reference evidence="2 3" key="1">
    <citation type="submission" date="2019-07" db="EMBL/GenBank/DDBJ databases">
        <title>Whole genome shotgun sequence of Meiothermus hypogaeus NBRC 106114.</title>
        <authorList>
            <person name="Hosoyama A."/>
            <person name="Uohara A."/>
            <person name="Ohji S."/>
            <person name="Ichikawa N."/>
        </authorList>
    </citation>
    <scope>NUCLEOTIDE SEQUENCE [LARGE SCALE GENOMIC DNA]</scope>
    <source>
        <strain evidence="2 3">NBRC 106114</strain>
    </source>
</reference>
<protein>
    <recommendedName>
        <fullName evidence="1">HTH luxR-type domain-containing protein</fullName>
    </recommendedName>
</protein>
<dbReference type="InterPro" id="IPR016032">
    <property type="entry name" value="Sig_transdc_resp-reg_C-effctor"/>
</dbReference>
<dbReference type="AlphaFoldDB" id="A0A511R7J2"/>
<dbReference type="Gene3D" id="1.10.10.10">
    <property type="entry name" value="Winged helix-like DNA-binding domain superfamily/Winged helix DNA-binding domain"/>
    <property type="match status" value="1"/>
</dbReference>
<dbReference type="SUPFAM" id="SSF52540">
    <property type="entry name" value="P-loop containing nucleoside triphosphate hydrolases"/>
    <property type="match status" value="1"/>
</dbReference>
<dbReference type="Pfam" id="PF25872">
    <property type="entry name" value="HTH_77"/>
    <property type="match status" value="1"/>
</dbReference>
<proteinExistence type="predicted"/>
<dbReference type="Pfam" id="PF13424">
    <property type="entry name" value="TPR_12"/>
    <property type="match status" value="1"/>
</dbReference>
<gene>
    <name evidence="2" type="ORF">MHY01S_33430</name>
</gene>
<dbReference type="SUPFAM" id="SSF48452">
    <property type="entry name" value="TPR-like"/>
    <property type="match status" value="1"/>
</dbReference>
<sequence length="821" mass="90476">MPTHSPNPTVRPVTHPALPSVVTRFIGREREIAEVWQLLRANRLLSLVGPGGVGKTRLALTVAAEAEHEFGDGVCWVELAQVGDPSFVPQTLAKALEVAEQPDLPLSQTLLEKLEGKDLLLILDNCEHLLAACHELVGRLLAAPALKILTTSREPLGVAGEVRYAVPPLSLPEQGRPLAELAQSEAVRLFVERARSLRPEFALTPENAPLIAEVCRRLDGLPLAIELASARVGVLSLRQLRERLEQWLDVLTSPMPHELRHRTLRSVMDWSYQLLSTPEQVLLQRLSLFASGFTLVTAEACCAWGELEAPQILDLLTALIGKSLVMVEALEAEEARYRLLETVRQYAREQLEASGAWQETYGHYLRGFLRMVAEISPQIEGPQPQRWVDWLEREHENLRVALEWACRHRRAQEGLRLVGHLTVLWDGRGHFREGFAWYERLLGFEEVVSMPLPQRMNALVGASLVALLTGDAAVATDWAGQAVALGEAAGEVGWPQLGFALVGLATVAKVKGDWETALALLERGIQHERKHGTNTARVIYFALLVSGMIETDIGRHQDARRHLEEALEIAVETGSPYDAALVFDALGQLARATGRLAPAVSQMEKALELFRQSGASRDLPNLERHLAYACLRLGDPCRAYTLFRQSLEAQLQRDHRPSILRGLLGFAALAAAVGLYRDSACLQGFAGSQGKATVNLDSGDQADALEDEHYAALVRAELSELELETATEKGRAMRLEEVVSYALGLDFRAAKSRSHDLTRRERDVAALIGAGLSNGEIAARLGLSKRTVEKHIANILLKLALKNRAQIVRWALEQGLSGEHQ</sequence>
<dbReference type="PROSITE" id="PS50043">
    <property type="entry name" value="HTH_LUXR_2"/>
    <property type="match status" value="1"/>
</dbReference>
<dbReference type="GO" id="GO:0006355">
    <property type="term" value="P:regulation of DNA-templated transcription"/>
    <property type="evidence" value="ECO:0007669"/>
    <property type="project" value="InterPro"/>
</dbReference>
<dbReference type="PANTHER" id="PTHR47691">
    <property type="entry name" value="REGULATOR-RELATED"/>
    <property type="match status" value="1"/>
</dbReference>
<dbReference type="SMART" id="SM00028">
    <property type="entry name" value="TPR"/>
    <property type="match status" value="3"/>
</dbReference>
<dbReference type="Gene3D" id="3.40.50.300">
    <property type="entry name" value="P-loop containing nucleotide triphosphate hydrolases"/>
    <property type="match status" value="1"/>
</dbReference>
<dbReference type="InterPro" id="IPR036388">
    <property type="entry name" value="WH-like_DNA-bd_sf"/>
</dbReference>
<dbReference type="PRINTS" id="PR00038">
    <property type="entry name" value="HTHLUXR"/>
</dbReference>
<dbReference type="PROSITE" id="PS00622">
    <property type="entry name" value="HTH_LUXR_1"/>
    <property type="match status" value="1"/>
</dbReference>
<accession>A0A511R7J2</accession>
<dbReference type="InterPro" id="IPR058852">
    <property type="entry name" value="HTH_77"/>
</dbReference>
<dbReference type="RefSeq" id="WP_119342438.1">
    <property type="nucleotide sequence ID" value="NZ_BJXL01000185.1"/>
</dbReference>
<dbReference type="GO" id="GO:0003677">
    <property type="term" value="F:DNA binding"/>
    <property type="evidence" value="ECO:0007669"/>
    <property type="project" value="InterPro"/>
</dbReference>
<evidence type="ECO:0000313" key="2">
    <source>
        <dbReference type="EMBL" id="GEM85177.1"/>
    </source>
</evidence>
<dbReference type="Gene3D" id="1.25.40.10">
    <property type="entry name" value="Tetratricopeptide repeat domain"/>
    <property type="match status" value="1"/>
</dbReference>
<dbReference type="Proteomes" id="UP000321197">
    <property type="component" value="Unassembled WGS sequence"/>
</dbReference>
<dbReference type="SUPFAM" id="SSF46894">
    <property type="entry name" value="C-terminal effector domain of the bipartite response regulators"/>
    <property type="match status" value="1"/>
</dbReference>
<dbReference type="InterPro" id="IPR011990">
    <property type="entry name" value="TPR-like_helical_dom_sf"/>
</dbReference>
<dbReference type="InterPro" id="IPR027417">
    <property type="entry name" value="P-loop_NTPase"/>
</dbReference>
<dbReference type="PRINTS" id="PR00364">
    <property type="entry name" value="DISEASERSIST"/>
</dbReference>
<dbReference type="InterPro" id="IPR002182">
    <property type="entry name" value="NB-ARC"/>
</dbReference>
<dbReference type="EMBL" id="BJXL01000185">
    <property type="protein sequence ID" value="GEM85177.1"/>
    <property type="molecule type" value="Genomic_DNA"/>
</dbReference>
<dbReference type="GO" id="GO:0043531">
    <property type="term" value="F:ADP binding"/>
    <property type="evidence" value="ECO:0007669"/>
    <property type="project" value="InterPro"/>
</dbReference>
<name>A0A511R7J2_9DEIN</name>
<dbReference type="SMART" id="SM00421">
    <property type="entry name" value="HTH_LUXR"/>
    <property type="match status" value="1"/>
</dbReference>
<dbReference type="Pfam" id="PF00196">
    <property type="entry name" value="GerE"/>
    <property type="match status" value="1"/>
</dbReference>
<comment type="caution">
    <text evidence="2">The sequence shown here is derived from an EMBL/GenBank/DDBJ whole genome shotgun (WGS) entry which is preliminary data.</text>
</comment>
<dbReference type="InterPro" id="IPR000792">
    <property type="entry name" value="Tscrpt_reg_LuxR_C"/>
</dbReference>
<evidence type="ECO:0000313" key="3">
    <source>
        <dbReference type="Proteomes" id="UP000321197"/>
    </source>
</evidence>
<feature type="domain" description="HTH luxR-type" evidence="1">
    <location>
        <begin position="750"/>
        <end position="815"/>
    </location>
</feature>
<dbReference type="PANTHER" id="PTHR47691:SF3">
    <property type="entry name" value="HTH-TYPE TRANSCRIPTIONAL REGULATOR RV0890C-RELATED"/>
    <property type="match status" value="1"/>
</dbReference>
<dbReference type="OrthoDB" id="24044at2"/>